<dbReference type="HOGENOM" id="CLU_3103259_0_0_5"/>
<name>H8K849_RICAC</name>
<proteinExistence type="predicted"/>
<accession>H8K849</accession>
<sequence>MNKLNIILDLPFNVVAGNDQPYLAVYLQSNINEALLMELYMYLQMAEITPK</sequence>
<dbReference type="RefSeq" id="WP_014412966.1">
    <property type="nucleotide sequence ID" value="NC_017058.1"/>
</dbReference>
<dbReference type="Proteomes" id="UP000007589">
    <property type="component" value="Chromosome"/>
</dbReference>
<evidence type="ECO:0000313" key="1">
    <source>
        <dbReference type="EMBL" id="AFC71442.1"/>
    </source>
</evidence>
<keyword evidence="2" id="KW-1185">Reference proteome</keyword>
<evidence type="ECO:0000313" key="2">
    <source>
        <dbReference type="Proteomes" id="UP000007589"/>
    </source>
</evidence>
<protein>
    <submittedName>
        <fullName evidence="1">Uncharacterized protein</fullName>
    </submittedName>
</protein>
<dbReference type="AlphaFoldDB" id="H8K849"/>
<reference evidence="2" key="1">
    <citation type="submission" date="2012-02" db="EMBL/GenBank/DDBJ databases">
        <title>Complete genome sequence of Rickettsia australis strain Cutlack.</title>
        <authorList>
            <person name="Johnson S.L."/>
            <person name="Munk A.C."/>
            <person name="Han S."/>
            <person name="Bruce D.C."/>
            <person name="Dasch G.A."/>
        </authorList>
    </citation>
    <scope>NUCLEOTIDE SEQUENCE [LARGE SCALE GENOMIC DNA]</scope>
    <source>
        <strain evidence="2">Cutlack</strain>
    </source>
</reference>
<dbReference type="EMBL" id="CP003338">
    <property type="protein sequence ID" value="AFC71442.1"/>
    <property type="molecule type" value="Genomic_DNA"/>
</dbReference>
<gene>
    <name evidence="1" type="ordered locus">MC5_05960</name>
</gene>
<dbReference type="KEGG" id="rau:MC5_05960"/>
<organism evidence="1 2">
    <name type="scientific">Rickettsia australis (strain Cutlack)</name>
    <dbReference type="NCBI Taxonomy" id="1105110"/>
    <lineage>
        <taxon>Bacteria</taxon>
        <taxon>Pseudomonadati</taxon>
        <taxon>Pseudomonadota</taxon>
        <taxon>Alphaproteobacteria</taxon>
        <taxon>Rickettsiales</taxon>
        <taxon>Rickettsiaceae</taxon>
        <taxon>Rickettsieae</taxon>
        <taxon>Rickettsia</taxon>
        <taxon>spotted fever group</taxon>
    </lineage>
</organism>